<evidence type="ECO:0000259" key="4">
    <source>
        <dbReference type="Pfam" id="PF01551"/>
    </source>
</evidence>
<proteinExistence type="predicted"/>
<dbReference type="Proteomes" id="UP001595916">
    <property type="component" value="Unassembled WGS sequence"/>
</dbReference>
<evidence type="ECO:0000313" key="6">
    <source>
        <dbReference type="EMBL" id="MFC4804344.1"/>
    </source>
</evidence>
<evidence type="ECO:0000256" key="2">
    <source>
        <dbReference type="SAM" id="Coils"/>
    </source>
</evidence>
<feature type="domain" description="Peptidoglycan hydrolase PcsB coiled-coil" evidence="5">
    <location>
        <begin position="94"/>
        <end position="163"/>
    </location>
</feature>
<evidence type="ECO:0000313" key="7">
    <source>
        <dbReference type="Proteomes" id="UP001595916"/>
    </source>
</evidence>
<dbReference type="Pfam" id="PF24568">
    <property type="entry name" value="CC_PcsB"/>
    <property type="match status" value="1"/>
</dbReference>
<dbReference type="PANTHER" id="PTHR21666">
    <property type="entry name" value="PEPTIDASE-RELATED"/>
    <property type="match status" value="1"/>
</dbReference>
<dbReference type="SUPFAM" id="SSF51261">
    <property type="entry name" value="Duplicated hybrid motif"/>
    <property type="match status" value="1"/>
</dbReference>
<evidence type="ECO:0000256" key="3">
    <source>
        <dbReference type="SAM" id="SignalP"/>
    </source>
</evidence>
<comment type="caution">
    <text evidence="6">The sequence shown here is derived from an EMBL/GenBank/DDBJ whole genome shotgun (WGS) entry which is preliminary data.</text>
</comment>
<dbReference type="EMBL" id="JBHSHL010000014">
    <property type="protein sequence ID" value="MFC4804344.1"/>
    <property type="molecule type" value="Genomic_DNA"/>
</dbReference>
<evidence type="ECO:0000259" key="5">
    <source>
        <dbReference type="Pfam" id="PF24568"/>
    </source>
</evidence>
<dbReference type="PANTHER" id="PTHR21666:SF270">
    <property type="entry name" value="MUREIN HYDROLASE ACTIVATOR ENVC"/>
    <property type="match status" value="1"/>
</dbReference>
<dbReference type="InterPro" id="IPR057309">
    <property type="entry name" value="PcsB_CC"/>
</dbReference>
<keyword evidence="7" id="KW-1185">Reference proteome</keyword>
<feature type="signal peptide" evidence="3">
    <location>
        <begin position="1"/>
        <end position="21"/>
    </location>
</feature>
<dbReference type="GO" id="GO:0016787">
    <property type="term" value="F:hydrolase activity"/>
    <property type="evidence" value="ECO:0007669"/>
    <property type="project" value="UniProtKB-KW"/>
</dbReference>
<dbReference type="RefSeq" id="WP_379787852.1">
    <property type="nucleotide sequence ID" value="NZ_JBHSHL010000014.1"/>
</dbReference>
<accession>A0ABV9QNQ7</accession>
<dbReference type="InterPro" id="IPR050570">
    <property type="entry name" value="Cell_wall_metabolism_enzyme"/>
</dbReference>
<keyword evidence="2" id="KW-0175">Coiled coil</keyword>
<dbReference type="InterPro" id="IPR011055">
    <property type="entry name" value="Dup_hybrid_motif"/>
</dbReference>
<dbReference type="Gene3D" id="6.10.250.3150">
    <property type="match status" value="1"/>
</dbReference>
<reference evidence="7" key="1">
    <citation type="journal article" date="2019" name="Int. J. Syst. Evol. Microbiol.">
        <title>The Global Catalogue of Microorganisms (GCM) 10K type strain sequencing project: providing services to taxonomists for standard genome sequencing and annotation.</title>
        <authorList>
            <consortium name="The Broad Institute Genomics Platform"/>
            <consortium name="The Broad Institute Genome Sequencing Center for Infectious Disease"/>
            <person name="Wu L."/>
            <person name="Ma J."/>
        </authorList>
    </citation>
    <scope>NUCLEOTIDE SEQUENCE [LARGE SCALE GENOMIC DNA]</scope>
    <source>
        <strain evidence="7">CCUG 46385</strain>
    </source>
</reference>
<dbReference type="Pfam" id="PF01551">
    <property type="entry name" value="Peptidase_M23"/>
    <property type="match status" value="1"/>
</dbReference>
<dbReference type="InterPro" id="IPR016047">
    <property type="entry name" value="M23ase_b-sheet_dom"/>
</dbReference>
<feature type="coiled-coil region" evidence="2">
    <location>
        <begin position="168"/>
        <end position="236"/>
    </location>
</feature>
<sequence>MKYSVTLFFFIFLMMTHPIFATTDFDGRSIQELQKNKNDIQIEIDGKKKYLYEIEKDLNELDRDILELETSIRKNEAEIKVLDKSILKTQDEMDELNRQISENQQRLGKRMRAMYKNSQLGYLEIILSSKNISELINNLVISKKIIDYDKKIFRSLETDSASLLEVHRAREEKVVKRHEKKLKLLDEKFDLEQERAFQKELEYRVDEELAKLYVEMDILEKEADHLKDKILLLQQQGDGGYKGYYENTTFTPAINSIRWPLEVKGRLTSGYGYRTHPILNRVMFHSGIDIAAPEGTSVLAAGDGLVLFSGIQGSYGNVIFVAHSEELVTIYAHNSKNMVSAGQWVSSGEKIAELGSTGRSTGPHLHFEVRVFGETTDPMRFFQ</sequence>
<feature type="coiled-coil region" evidence="2">
    <location>
        <begin position="30"/>
        <end position="106"/>
    </location>
</feature>
<keyword evidence="6" id="KW-0378">Hydrolase</keyword>
<dbReference type="CDD" id="cd12797">
    <property type="entry name" value="M23_peptidase"/>
    <property type="match status" value="1"/>
</dbReference>
<protein>
    <submittedName>
        <fullName evidence="6">Murein hydrolase activator EnvC family protein</fullName>
    </submittedName>
</protein>
<feature type="domain" description="M23ase beta-sheet core" evidence="4">
    <location>
        <begin position="284"/>
        <end position="378"/>
    </location>
</feature>
<dbReference type="Gene3D" id="2.70.70.10">
    <property type="entry name" value="Glucose Permease (Domain IIA)"/>
    <property type="match status" value="1"/>
</dbReference>
<evidence type="ECO:0000256" key="1">
    <source>
        <dbReference type="ARBA" id="ARBA00022729"/>
    </source>
</evidence>
<organism evidence="6 7">
    <name type="scientific">Filifactor villosus</name>
    <dbReference type="NCBI Taxonomy" id="29374"/>
    <lineage>
        <taxon>Bacteria</taxon>
        <taxon>Bacillati</taxon>
        <taxon>Bacillota</taxon>
        <taxon>Clostridia</taxon>
        <taxon>Peptostreptococcales</taxon>
        <taxon>Filifactoraceae</taxon>
        <taxon>Filifactor</taxon>
    </lineage>
</organism>
<gene>
    <name evidence="6" type="ORF">ACFO4R_04540</name>
</gene>
<name>A0ABV9QNQ7_9FIRM</name>
<keyword evidence="1 3" id="KW-0732">Signal</keyword>
<feature type="chain" id="PRO_5046202792" evidence="3">
    <location>
        <begin position="22"/>
        <end position="383"/>
    </location>
</feature>